<dbReference type="CDD" id="cd06091">
    <property type="entry name" value="KOW_NusG"/>
    <property type="match status" value="1"/>
</dbReference>
<comment type="similarity">
    <text evidence="5 7">Belongs to the NusG family.</text>
</comment>
<keyword evidence="1 5" id="KW-0806">Transcription termination</keyword>
<name>A0A0S7WME7_UNCT6</name>
<evidence type="ECO:0000259" key="9">
    <source>
        <dbReference type="SMART" id="SM00739"/>
    </source>
</evidence>
<dbReference type="PRINTS" id="PR00338">
    <property type="entry name" value="NUSGTNSCPFCT"/>
</dbReference>
<evidence type="ECO:0000256" key="6">
    <source>
        <dbReference type="NCBIfam" id="TIGR00922"/>
    </source>
</evidence>
<dbReference type="SMART" id="SM00738">
    <property type="entry name" value="NGN"/>
    <property type="match status" value="1"/>
</dbReference>
<keyword evidence="4 5" id="KW-0804">Transcription</keyword>
<dbReference type="AlphaFoldDB" id="A0A0S7WME7"/>
<proteinExistence type="inferred from homology"/>
<dbReference type="SMART" id="SM00739">
    <property type="entry name" value="KOW"/>
    <property type="match status" value="1"/>
</dbReference>
<dbReference type="PANTHER" id="PTHR30265">
    <property type="entry name" value="RHO-INTERACTING TRANSCRIPTION TERMINATION FACTOR NUSG"/>
    <property type="match status" value="1"/>
</dbReference>
<dbReference type="GO" id="GO:0032784">
    <property type="term" value="P:regulation of DNA-templated transcription elongation"/>
    <property type="evidence" value="ECO:0007669"/>
    <property type="project" value="InterPro"/>
</dbReference>
<keyword evidence="3 5" id="KW-0805">Transcription regulation</keyword>
<accession>A0A0S7WME7</accession>
<dbReference type="SUPFAM" id="SSF82679">
    <property type="entry name" value="N-utilization substance G protein NusG, N-terminal domain"/>
    <property type="match status" value="1"/>
</dbReference>
<evidence type="ECO:0000256" key="2">
    <source>
        <dbReference type="ARBA" id="ARBA00022814"/>
    </source>
</evidence>
<dbReference type="InterPro" id="IPR014722">
    <property type="entry name" value="Rib_uL2_dom2"/>
</dbReference>
<dbReference type="NCBIfam" id="TIGR00922">
    <property type="entry name" value="nusG"/>
    <property type="match status" value="1"/>
</dbReference>
<dbReference type="PANTHER" id="PTHR30265:SF2">
    <property type="entry name" value="TRANSCRIPTION TERMINATION_ANTITERMINATION PROTEIN NUSG"/>
    <property type="match status" value="1"/>
</dbReference>
<dbReference type="FunFam" id="2.30.30.30:FF:000002">
    <property type="entry name" value="Transcription termination/antitermination factor NusG"/>
    <property type="match status" value="1"/>
</dbReference>
<dbReference type="GO" id="GO:0031564">
    <property type="term" value="P:transcription antitermination"/>
    <property type="evidence" value="ECO:0007669"/>
    <property type="project" value="UniProtKB-UniRule"/>
</dbReference>
<dbReference type="InterPro" id="IPR001062">
    <property type="entry name" value="Transcrpt_antiterm_NusG"/>
</dbReference>
<dbReference type="InterPro" id="IPR047050">
    <property type="entry name" value="NGN"/>
</dbReference>
<dbReference type="GO" id="GO:0005829">
    <property type="term" value="C:cytosol"/>
    <property type="evidence" value="ECO:0007669"/>
    <property type="project" value="TreeGrafter"/>
</dbReference>
<gene>
    <name evidence="5" type="primary">nusG</name>
    <name evidence="10" type="ORF">AMJ40_00105</name>
</gene>
<dbReference type="GO" id="GO:0006353">
    <property type="term" value="P:DNA-templated transcription termination"/>
    <property type="evidence" value="ECO:0007669"/>
    <property type="project" value="UniProtKB-UniRule"/>
</dbReference>
<dbReference type="HAMAP" id="MF_00948">
    <property type="entry name" value="NusG"/>
    <property type="match status" value="1"/>
</dbReference>
<dbReference type="Pfam" id="PF00467">
    <property type="entry name" value="KOW"/>
    <property type="match status" value="1"/>
</dbReference>
<dbReference type="EMBL" id="LIZT01000002">
    <property type="protein sequence ID" value="KPJ51344.1"/>
    <property type="molecule type" value="Genomic_DNA"/>
</dbReference>
<comment type="function">
    <text evidence="5 7">Participates in transcription elongation, termination and antitermination.</text>
</comment>
<dbReference type="Gene3D" id="2.30.30.30">
    <property type="match status" value="1"/>
</dbReference>
<evidence type="ECO:0000256" key="4">
    <source>
        <dbReference type="ARBA" id="ARBA00023163"/>
    </source>
</evidence>
<dbReference type="InterPro" id="IPR008991">
    <property type="entry name" value="Translation_prot_SH3-like_sf"/>
</dbReference>
<dbReference type="Proteomes" id="UP000051124">
    <property type="component" value="Unassembled WGS sequence"/>
</dbReference>
<dbReference type="PROSITE" id="PS01014">
    <property type="entry name" value="NUSG"/>
    <property type="match status" value="1"/>
</dbReference>
<evidence type="ECO:0000313" key="10">
    <source>
        <dbReference type="EMBL" id="KPJ51344.1"/>
    </source>
</evidence>
<dbReference type="Gene3D" id="3.30.70.940">
    <property type="entry name" value="NusG, N-terminal domain"/>
    <property type="match status" value="1"/>
</dbReference>
<dbReference type="InterPro" id="IPR015869">
    <property type="entry name" value="Transcrpt_antiterm_NusG_bac_CS"/>
</dbReference>
<sequence length="177" mass="20515">MAKDWYVLHALSGHEKKVKRLLEQTIKQQNLEKYFGKIVVPTENVTRVKDGKRRKIEKVIYPGYILIEMTPNDETMKIVMTTPGITPLLGTKRRLHPLKKEEVERIIARIEEKKPEEVKEVYLEKGESVKVIDGPFTDFTGVVEEIYPDREKLRVTITIFGRATPVELGFTQVQPIQ</sequence>
<dbReference type="GO" id="GO:0006354">
    <property type="term" value="P:DNA-templated transcription elongation"/>
    <property type="evidence" value="ECO:0007669"/>
    <property type="project" value="UniProtKB-UniRule"/>
</dbReference>
<evidence type="ECO:0000256" key="5">
    <source>
        <dbReference type="HAMAP-Rule" id="MF_00948"/>
    </source>
</evidence>
<protein>
    <recommendedName>
        <fullName evidence="5 6">Transcription termination/antitermination protein NusG</fullName>
    </recommendedName>
</protein>
<dbReference type="InterPro" id="IPR005824">
    <property type="entry name" value="KOW"/>
</dbReference>
<dbReference type="InterPro" id="IPR006645">
    <property type="entry name" value="NGN-like_dom"/>
</dbReference>
<dbReference type="PATRIC" id="fig|1703771.3.peg.1093"/>
<evidence type="ECO:0000256" key="3">
    <source>
        <dbReference type="ARBA" id="ARBA00023015"/>
    </source>
</evidence>
<organism evidence="10 11">
    <name type="scientific">candidate division TA06 bacterium DG_26</name>
    <dbReference type="NCBI Taxonomy" id="1703771"/>
    <lineage>
        <taxon>Bacteria</taxon>
        <taxon>Bacteria division TA06</taxon>
    </lineage>
</organism>
<dbReference type="Pfam" id="PF02357">
    <property type="entry name" value="NusG"/>
    <property type="match status" value="1"/>
</dbReference>
<comment type="caution">
    <text evidence="10">The sequence shown here is derived from an EMBL/GenBank/DDBJ whole genome shotgun (WGS) entry which is preliminary data.</text>
</comment>
<evidence type="ECO:0000256" key="1">
    <source>
        <dbReference type="ARBA" id="ARBA00022472"/>
    </source>
</evidence>
<dbReference type="CDD" id="cd09891">
    <property type="entry name" value="NGN_Bact_1"/>
    <property type="match status" value="1"/>
</dbReference>
<evidence type="ECO:0000259" key="8">
    <source>
        <dbReference type="SMART" id="SM00738"/>
    </source>
</evidence>
<feature type="domain" description="NusG-like N-terminal" evidence="8">
    <location>
        <begin position="2"/>
        <end position="110"/>
    </location>
</feature>
<evidence type="ECO:0000256" key="7">
    <source>
        <dbReference type="RuleBase" id="RU000538"/>
    </source>
</evidence>
<feature type="domain" description="KOW" evidence="9">
    <location>
        <begin position="122"/>
        <end position="149"/>
    </location>
</feature>
<reference evidence="10 11" key="1">
    <citation type="journal article" date="2015" name="Microbiome">
        <title>Genomic resolution of linkages in carbon, nitrogen, and sulfur cycling among widespread estuary sediment bacteria.</title>
        <authorList>
            <person name="Baker B.J."/>
            <person name="Lazar C.S."/>
            <person name="Teske A.P."/>
            <person name="Dick G.J."/>
        </authorList>
    </citation>
    <scope>NUCLEOTIDE SEQUENCE [LARGE SCALE GENOMIC DNA]</scope>
    <source>
        <strain evidence="10">DG_26</strain>
    </source>
</reference>
<keyword evidence="2 5" id="KW-0889">Transcription antitermination</keyword>
<dbReference type="InterPro" id="IPR043425">
    <property type="entry name" value="NusG-like"/>
</dbReference>
<evidence type="ECO:0000313" key="11">
    <source>
        <dbReference type="Proteomes" id="UP000051124"/>
    </source>
</evidence>
<dbReference type="SUPFAM" id="SSF50104">
    <property type="entry name" value="Translation proteins SH3-like domain"/>
    <property type="match status" value="1"/>
</dbReference>
<dbReference type="InterPro" id="IPR036735">
    <property type="entry name" value="NGN_dom_sf"/>
</dbReference>